<sequence length="179" mass="20334">MNISEELELQHYLTRLESLRASAISEFDFKGPFPDEIYARILKNTSNILDAFHAMNVIISKDLRASDGEVEILKFTANERAQLCARISHLFQVLASSMKLEYPVNGVLPGTEHPRDRLLAKIFRYRYSGGRVRSMSDEDFALLYAYALVTAQLSAEIAKLSSEMERLFGVLDEDRLKLG</sequence>
<dbReference type="GO" id="GO:0016020">
    <property type="term" value="C:membrane"/>
    <property type="evidence" value="ECO:0007669"/>
    <property type="project" value="UniProtKB-SubCell"/>
</dbReference>
<dbReference type="PANTHER" id="PTHR47804:SF1">
    <property type="entry name" value="DUF2421 DOMAIN-CONTAINING PROTEIN"/>
    <property type="match status" value="1"/>
</dbReference>
<keyword evidence="3" id="KW-1133">Transmembrane helix</keyword>
<evidence type="ECO:0000313" key="6">
    <source>
        <dbReference type="Proteomes" id="UP000750711"/>
    </source>
</evidence>
<comment type="caution">
    <text evidence="5">The sequence shown here is derived from an EMBL/GenBank/DDBJ whole genome shotgun (WGS) entry which is preliminary data.</text>
</comment>
<accession>A0A9P8LH94</accession>
<evidence type="ECO:0000256" key="3">
    <source>
        <dbReference type="ARBA" id="ARBA00022989"/>
    </source>
</evidence>
<gene>
    <name evidence="5" type="ORF">GP486_001137</name>
</gene>
<keyword evidence="2" id="KW-0812">Transmembrane</keyword>
<name>A0A9P8LH94_9PEZI</name>
<dbReference type="InterPro" id="IPR052430">
    <property type="entry name" value="IVT-Associated"/>
</dbReference>
<dbReference type="EMBL" id="JAGHQM010000091">
    <property type="protein sequence ID" value="KAH0565477.1"/>
    <property type="molecule type" value="Genomic_DNA"/>
</dbReference>
<comment type="subcellular location">
    <subcellularLocation>
        <location evidence="1">Membrane</location>
        <topology evidence="1">Multi-pass membrane protein</topology>
    </subcellularLocation>
</comment>
<dbReference type="AlphaFoldDB" id="A0A9P8LH94"/>
<reference evidence="5" key="1">
    <citation type="submission" date="2021-03" db="EMBL/GenBank/DDBJ databases">
        <title>Comparative genomics and phylogenomic investigation of the class Geoglossomycetes provide insights into ecological specialization and systematics.</title>
        <authorList>
            <person name="Melie T."/>
            <person name="Pirro S."/>
            <person name="Miller A.N."/>
            <person name="Quandt A."/>
        </authorList>
    </citation>
    <scope>NUCLEOTIDE SEQUENCE</scope>
    <source>
        <strain evidence="5">CAQ_001_2017</strain>
    </source>
</reference>
<keyword evidence="6" id="KW-1185">Reference proteome</keyword>
<proteinExistence type="predicted"/>
<dbReference type="Proteomes" id="UP000750711">
    <property type="component" value="Unassembled WGS sequence"/>
</dbReference>
<evidence type="ECO:0000256" key="1">
    <source>
        <dbReference type="ARBA" id="ARBA00004141"/>
    </source>
</evidence>
<evidence type="ECO:0000256" key="4">
    <source>
        <dbReference type="ARBA" id="ARBA00023136"/>
    </source>
</evidence>
<evidence type="ECO:0000256" key="2">
    <source>
        <dbReference type="ARBA" id="ARBA00022692"/>
    </source>
</evidence>
<dbReference type="PANTHER" id="PTHR47804">
    <property type="entry name" value="60S RIBOSOMAL PROTEIN L19"/>
    <property type="match status" value="1"/>
</dbReference>
<evidence type="ECO:0000313" key="5">
    <source>
        <dbReference type="EMBL" id="KAH0565477.1"/>
    </source>
</evidence>
<organism evidence="5 6">
    <name type="scientific">Trichoglossum hirsutum</name>
    <dbReference type="NCBI Taxonomy" id="265104"/>
    <lineage>
        <taxon>Eukaryota</taxon>
        <taxon>Fungi</taxon>
        <taxon>Dikarya</taxon>
        <taxon>Ascomycota</taxon>
        <taxon>Pezizomycotina</taxon>
        <taxon>Geoglossomycetes</taxon>
        <taxon>Geoglossales</taxon>
        <taxon>Geoglossaceae</taxon>
        <taxon>Trichoglossum</taxon>
    </lineage>
</organism>
<keyword evidence="4" id="KW-0472">Membrane</keyword>
<protein>
    <submittedName>
        <fullName evidence="5">Uncharacterized protein</fullName>
    </submittedName>
</protein>